<gene>
    <name evidence="2 3" type="primary">folE2</name>
    <name evidence="3" type="ORF">ENSA7_04070</name>
</gene>
<dbReference type="InterPro" id="IPR022838">
    <property type="entry name" value="GTP_cyclohydrolase_FolE2"/>
</dbReference>
<organism evidence="3 4">
    <name type="scientific">Enhygromyxa salina</name>
    <dbReference type="NCBI Taxonomy" id="215803"/>
    <lineage>
        <taxon>Bacteria</taxon>
        <taxon>Pseudomonadati</taxon>
        <taxon>Myxococcota</taxon>
        <taxon>Polyangia</taxon>
        <taxon>Nannocystales</taxon>
        <taxon>Nannocystaceae</taxon>
        <taxon>Enhygromyxa</taxon>
    </lineage>
</organism>
<dbReference type="NCBIfam" id="NF010200">
    <property type="entry name" value="PRK13674.1-1"/>
    <property type="match status" value="1"/>
</dbReference>
<evidence type="ECO:0000313" key="3">
    <source>
        <dbReference type="EMBL" id="PRQ09856.1"/>
    </source>
</evidence>
<dbReference type="UniPathway" id="UPA00848">
    <property type="reaction ID" value="UER00151"/>
</dbReference>
<proteinExistence type="inferred from homology"/>
<dbReference type="PANTHER" id="PTHR36445:SF1">
    <property type="entry name" value="GTP CYCLOHYDROLASE MPTA"/>
    <property type="match status" value="1"/>
</dbReference>
<dbReference type="GO" id="GO:0046654">
    <property type="term" value="P:tetrahydrofolate biosynthetic process"/>
    <property type="evidence" value="ECO:0007669"/>
    <property type="project" value="UniProtKB-UniRule"/>
</dbReference>
<name>A0A2S9YXN1_9BACT</name>
<comment type="pathway">
    <text evidence="2">Cofactor biosynthesis; 7,8-dihydroneopterin triphosphate biosynthesis; 7,8-dihydroneopterin triphosphate from GTP: step 1/1.</text>
</comment>
<protein>
    <recommendedName>
        <fullName evidence="2">GTP cyclohydrolase FolE2</fullName>
        <ecNumber evidence="2">3.5.4.16</ecNumber>
    </recommendedName>
</protein>
<dbReference type="GO" id="GO:0003934">
    <property type="term" value="F:GTP cyclohydrolase I activity"/>
    <property type="evidence" value="ECO:0007669"/>
    <property type="project" value="UniProtKB-UniRule"/>
</dbReference>
<evidence type="ECO:0000256" key="2">
    <source>
        <dbReference type="HAMAP-Rule" id="MF_01527"/>
    </source>
</evidence>
<dbReference type="Gene3D" id="3.10.270.10">
    <property type="entry name" value="Urate Oxidase"/>
    <property type="match status" value="1"/>
</dbReference>
<dbReference type="AlphaFoldDB" id="A0A2S9YXN1"/>
<accession>A0A2S9YXN1</accession>
<dbReference type="OrthoDB" id="9774824at2"/>
<reference evidence="3 4" key="1">
    <citation type="submission" date="2018-03" db="EMBL/GenBank/DDBJ databases">
        <title>Draft Genome Sequences of the Obligatory Marine Myxobacteria Enhygromyxa salina SWB007.</title>
        <authorList>
            <person name="Poehlein A."/>
            <person name="Moghaddam J.A."/>
            <person name="Harms H."/>
            <person name="Alanjari M."/>
            <person name="Koenig G.M."/>
            <person name="Daniel R."/>
            <person name="Schaeberle T.F."/>
        </authorList>
    </citation>
    <scope>NUCLEOTIDE SEQUENCE [LARGE SCALE GENOMIC DNA]</scope>
    <source>
        <strain evidence="3 4">SWB007</strain>
    </source>
</reference>
<dbReference type="PANTHER" id="PTHR36445">
    <property type="entry name" value="GTP CYCLOHYDROLASE MPTA"/>
    <property type="match status" value="1"/>
</dbReference>
<feature type="site" description="May be catalytically important" evidence="2">
    <location>
        <position position="146"/>
    </location>
</feature>
<evidence type="ECO:0000256" key="1">
    <source>
        <dbReference type="ARBA" id="ARBA00022801"/>
    </source>
</evidence>
<dbReference type="EMBL" id="PVNL01000011">
    <property type="protein sequence ID" value="PRQ09856.1"/>
    <property type="molecule type" value="Genomic_DNA"/>
</dbReference>
<comment type="function">
    <text evidence="2">Converts GTP to 7,8-dihydroneopterin triphosphate.</text>
</comment>
<dbReference type="Pfam" id="PF02649">
    <property type="entry name" value="GCHY-1"/>
    <property type="match status" value="1"/>
</dbReference>
<comment type="similarity">
    <text evidence="2">Belongs to the GTP cyclohydrolase IV family.</text>
</comment>
<dbReference type="InterPro" id="IPR003801">
    <property type="entry name" value="GTP_cyclohydrolase_FolE2/MptA"/>
</dbReference>
<sequence>MQDVQGLSDDREIALDRVGVAGLSHPIVVLDRTTEKQRTIGTFTMSVSLPREQKGTHMSRFVEVLNDHHGEVTMRTVPAILRDLRDRLDAASARIEVEFPYFLERAAPVSGATALMDYACAFIGEVSEHASDDFVLRVRVPVTSLCPCSKAISERGAHNQRGYITISVRTDRDELGAPQLVWIEELIDVAERSASAPVYPLLKRPDEAFVTVQAYDNPVFVEDMVRNVARVLQDDRRVQWFRVHAENHESIHNHAAFAQVTWARPG</sequence>
<dbReference type="EC" id="3.5.4.16" evidence="2"/>
<dbReference type="HAMAP" id="MF_01527_B">
    <property type="entry name" value="GTP_cyclohydrol_B"/>
    <property type="match status" value="1"/>
</dbReference>
<evidence type="ECO:0000313" key="4">
    <source>
        <dbReference type="Proteomes" id="UP000238823"/>
    </source>
</evidence>
<dbReference type="Proteomes" id="UP000238823">
    <property type="component" value="Unassembled WGS sequence"/>
</dbReference>
<comment type="caution">
    <text evidence="3">The sequence shown here is derived from an EMBL/GenBank/DDBJ whole genome shotgun (WGS) entry which is preliminary data.</text>
</comment>
<dbReference type="RefSeq" id="WP_106087496.1">
    <property type="nucleotide sequence ID" value="NZ_PVNL01000011.1"/>
</dbReference>
<comment type="catalytic activity">
    <reaction evidence="2">
        <text>GTP + H2O = 7,8-dihydroneopterin 3'-triphosphate + formate + H(+)</text>
        <dbReference type="Rhea" id="RHEA:17473"/>
        <dbReference type="ChEBI" id="CHEBI:15377"/>
        <dbReference type="ChEBI" id="CHEBI:15378"/>
        <dbReference type="ChEBI" id="CHEBI:15740"/>
        <dbReference type="ChEBI" id="CHEBI:37565"/>
        <dbReference type="ChEBI" id="CHEBI:58462"/>
        <dbReference type="EC" id="3.5.4.16"/>
    </reaction>
</comment>
<keyword evidence="1 2" id="KW-0378">Hydrolase</keyword>